<dbReference type="GO" id="GO:0070125">
    <property type="term" value="P:mitochondrial translational elongation"/>
    <property type="evidence" value="ECO:0007669"/>
    <property type="project" value="TreeGrafter"/>
</dbReference>
<keyword evidence="1" id="KW-0251">Elongation factor</keyword>
<dbReference type="VEuPathDB" id="VectorBase:PPAPM1_006415"/>
<evidence type="ECO:0000313" key="5">
    <source>
        <dbReference type="Proteomes" id="UP000092462"/>
    </source>
</evidence>
<dbReference type="VEuPathDB" id="VectorBase:PPAI007459"/>
<evidence type="ECO:0000259" key="3">
    <source>
        <dbReference type="Pfam" id="PF00889"/>
    </source>
</evidence>
<dbReference type="Gene3D" id="3.30.479.20">
    <property type="entry name" value="Elongation factor Ts, dimerisation domain"/>
    <property type="match status" value="1"/>
</dbReference>
<dbReference type="InterPro" id="IPR036402">
    <property type="entry name" value="EF-Ts_dimer_sf"/>
</dbReference>
<sequence length="163" mass="18298">MYHNKNLSGDELKTLLARDGKTLTDHLAILIGTVGENATLRRGIGFKSEYKSIFLSGYAHPPQSNRDGFAFGKFGAIVAFRRIDTPQDLMLERRICQHIVGMNPKKIGKKNIDIANVNADNEDILIYQEYIADTSKTVGEVLDESRLQVLNYTRFECGEESDS</sequence>
<evidence type="ECO:0000256" key="1">
    <source>
        <dbReference type="ARBA" id="ARBA00022768"/>
    </source>
</evidence>
<feature type="domain" description="Translation elongation factor EFTs/EF1B dimerisation" evidence="3">
    <location>
        <begin position="5"/>
        <end position="119"/>
    </location>
</feature>
<dbReference type="AlphaFoldDB" id="A0A1B0DH25"/>
<dbReference type="GO" id="GO:0005739">
    <property type="term" value="C:mitochondrion"/>
    <property type="evidence" value="ECO:0007669"/>
    <property type="project" value="GOC"/>
</dbReference>
<dbReference type="Proteomes" id="UP000092462">
    <property type="component" value="Unassembled WGS sequence"/>
</dbReference>
<keyword evidence="5" id="KW-1185">Reference proteome</keyword>
<dbReference type="Pfam" id="PF00889">
    <property type="entry name" value="EF_TS"/>
    <property type="match status" value="1"/>
</dbReference>
<name>A0A1B0DH25_PHLPP</name>
<evidence type="ECO:0000256" key="2">
    <source>
        <dbReference type="ARBA" id="ARBA00022917"/>
    </source>
</evidence>
<dbReference type="GO" id="GO:0003746">
    <property type="term" value="F:translation elongation factor activity"/>
    <property type="evidence" value="ECO:0007669"/>
    <property type="project" value="UniProtKB-KW"/>
</dbReference>
<accession>A0A1B0DH25</accession>
<dbReference type="EnsemblMetazoa" id="PPAI007459-RA">
    <property type="protein sequence ID" value="PPAI007459-PA"/>
    <property type="gene ID" value="PPAI007459"/>
</dbReference>
<dbReference type="InterPro" id="IPR001816">
    <property type="entry name" value="Transl_elong_EFTs/EF1B"/>
</dbReference>
<organism evidence="4 5">
    <name type="scientific">Phlebotomus papatasi</name>
    <name type="common">Sandfly</name>
    <dbReference type="NCBI Taxonomy" id="29031"/>
    <lineage>
        <taxon>Eukaryota</taxon>
        <taxon>Metazoa</taxon>
        <taxon>Ecdysozoa</taxon>
        <taxon>Arthropoda</taxon>
        <taxon>Hexapoda</taxon>
        <taxon>Insecta</taxon>
        <taxon>Pterygota</taxon>
        <taxon>Neoptera</taxon>
        <taxon>Endopterygota</taxon>
        <taxon>Diptera</taxon>
        <taxon>Nematocera</taxon>
        <taxon>Psychodoidea</taxon>
        <taxon>Psychodidae</taxon>
        <taxon>Phlebotomus</taxon>
        <taxon>Phlebotomus</taxon>
    </lineage>
</organism>
<evidence type="ECO:0000313" key="4">
    <source>
        <dbReference type="EnsemblMetazoa" id="PPAI007459-PA"/>
    </source>
</evidence>
<dbReference type="PANTHER" id="PTHR11741:SF0">
    <property type="entry name" value="ELONGATION FACTOR TS, MITOCHONDRIAL"/>
    <property type="match status" value="1"/>
</dbReference>
<reference evidence="4" key="1">
    <citation type="submission" date="2022-08" db="UniProtKB">
        <authorList>
            <consortium name="EnsemblMetazoa"/>
        </authorList>
    </citation>
    <scope>IDENTIFICATION</scope>
    <source>
        <strain evidence="4">Israel</strain>
    </source>
</reference>
<protein>
    <recommendedName>
        <fullName evidence="3">Translation elongation factor EFTs/EF1B dimerisation domain-containing protein</fullName>
    </recommendedName>
</protein>
<dbReference type="EMBL" id="AJVK01015316">
    <property type="status" value="NOT_ANNOTATED_CDS"/>
    <property type="molecule type" value="Genomic_DNA"/>
</dbReference>
<dbReference type="InterPro" id="IPR014039">
    <property type="entry name" value="Transl_elong_EFTs/EF1B_dimer"/>
</dbReference>
<keyword evidence="2" id="KW-0648">Protein biosynthesis</keyword>
<dbReference type="SUPFAM" id="SSF54713">
    <property type="entry name" value="Elongation factor Ts (EF-Ts), dimerisation domain"/>
    <property type="match status" value="1"/>
</dbReference>
<proteinExistence type="predicted"/>
<dbReference type="PANTHER" id="PTHR11741">
    <property type="entry name" value="ELONGATION FACTOR TS"/>
    <property type="match status" value="1"/>
</dbReference>